<keyword evidence="2" id="KW-1185">Reference proteome</keyword>
<dbReference type="WBParaSite" id="SBAD_0000983701-mRNA-1">
    <property type="protein sequence ID" value="SBAD_0000983701-mRNA-1"/>
    <property type="gene ID" value="SBAD_0000983701"/>
</dbReference>
<reference evidence="1 2" key="2">
    <citation type="submission" date="2018-11" db="EMBL/GenBank/DDBJ databases">
        <authorList>
            <consortium name="Pathogen Informatics"/>
        </authorList>
    </citation>
    <scope>NUCLEOTIDE SEQUENCE [LARGE SCALE GENOMIC DNA]</scope>
</reference>
<dbReference type="EMBL" id="UZAM01012781">
    <property type="protein sequence ID" value="VDP23427.1"/>
    <property type="molecule type" value="Genomic_DNA"/>
</dbReference>
<evidence type="ECO:0000313" key="1">
    <source>
        <dbReference type="EMBL" id="VDP23427.1"/>
    </source>
</evidence>
<accession>A0A183J0U1</accession>
<dbReference type="Proteomes" id="UP000270296">
    <property type="component" value="Unassembled WGS sequence"/>
</dbReference>
<dbReference type="AlphaFoldDB" id="A0A183J0U1"/>
<gene>
    <name evidence="1" type="ORF">SBAD_LOCUS9489</name>
</gene>
<organism evidence="3">
    <name type="scientific">Soboliphyme baturini</name>
    <dbReference type="NCBI Taxonomy" id="241478"/>
    <lineage>
        <taxon>Eukaryota</taxon>
        <taxon>Metazoa</taxon>
        <taxon>Ecdysozoa</taxon>
        <taxon>Nematoda</taxon>
        <taxon>Enoplea</taxon>
        <taxon>Dorylaimia</taxon>
        <taxon>Dioctophymatida</taxon>
        <taxon>Dioctophymatoidea</taxon>
        <taxon>Soboliphymatidae</taxon>
        <taxon>Soboliphyme</taxon>
    </lineage>
</organism>
<evidence type="ECO:0000313" key="2">
    <source>
        <dbReference type="Proteomes" id="UP000270296"/>
    </source>
</evidence>
<name>A0A183J0U1_9BILA</name>
<protein>
    <submittedName>
        <fullName evidence="1 3">Uncharacterized protein</fullName>
    </submittedName>
</protein>
<proteinExistence type="predicted"/>
<sequence length="126" mass="13787">MGGRTMKRFKKQLSHALRSPASGVCPVVSGHHDVHPACFSAPSAGTHKENDLKIRCSQSTFSFMNESISELSEGIEDVHLMAENGECECGCVFVFTFRCHQLTCLDVLIVVFSSTSVCAIIFTDSR</sequence>
<evidence type="ECO:0000313" key="3">
    <source>
        <dbReference type="WBParaSite" id="SBAD_0000983701-mRNA-1"/>
    </source>
</evidence>
<reference evidence="3" key="1">
    <citation type="submission" date="2016-06" db="UniProtKB">
        <authorList>
            <consortium name="WormBaseParasite"/>
        </authorList>
    </citation>
    <scope>IDENTIFICATION</scope>
</reference>